<gene>
    <name evidence="4" type="ORF">Fmac_017444</name>
</gene>
<dbReference type="Gene3D" id="3.30.559.10">
    <property type="entry name" value="Chloramphenicol acetyltransferase-like domain"/>
    <property type="match status" value="2"/>
</dbReference>
<feature type="region of interest" description="Disordered" evidence="3">
    <location>
        <begin position="1"/>
        <end position="20"/>
    </location>
</feature>
<dbReference type="EMBL" id="JBGMDY010000006">
    <property type="protein sequence ID" value="KAL2329863.1"/>
    <property type="molecule type" value="Genomic_DNA"/>
</dbReference>
<dbReference type="SUPFAM" id="SSF52777">
    <property type="entry name" value="CoA-dependent acyltransferases"/>
    <property type="match status" value="2"/>
</dbReference>
<keyword evidence="2" id="KW-0012">Acyltransferase</keyword>
<sequence length="481" mass="52944">MASHNIKIHDHCRVSPPPSTPETSLPLTFFDAFWLRFHPVERIFYYTLPAPLSHPSTFLTQLLPTLQTSLSHTLRHFPHLAGNVVWPSHSPNPLVKYTPGDAVSLAVALSQSDFHHSLDNSPRHASDSRAFIPHLESSSSHAQALSLQITLFPDRGFAIAITTHHAVLDGKSSTLFLKAWSSLCKTINESKSPSNAPPPLAKEFQPFFDRNVIKPASELGLDLSLDMSELLIKFFPHENTDGRCLKLLPFPPRVDGAARATFVLTRADLERLKRRVLSKWDTEPEPQSKSKYFSKPATLSSFVVTTAYALVCVARAVHGVEPGRDKFGLGFTVDCRARMEPPVPDNYFGNCVWGLMVNAEPSDFVKEEGVVAIAKSIHGKIKEISEEGVFCDSNLSSKYEAWIKGGVEIFGIAGSNRFGVYGTDFGWGKPAKVEIPSVDRGLTIGLAESKDEKGGVEVGLVLDKDVMNLFATLFRGGLLDE</sequence>
<comment type="caution">
    <text evidence="4">The sequence shown here is derived from an EMBL/GenBank/DDBJ whole genome shotgun (WGS) entry which is preliminary data.</text>
</comment>
<evidence type="ECO:0000313" key="5">
    <source>
        <dbReference type="Proteomes" id="UP001603857"/>
    </source>
</evidence>
<dbReference type="Pfam" id="PF02458">
    <property type="entry name" value="Transferase"/>
    <property type="match status" value="2"/>
</dbReference>
<keyword evidence="1" id="KW-0808">Transferase</keyword>
<reference evidence="4 5" key="1">
    <citation type="submission" date="2024-08" db="EMBL/GenBank/DDBJ databases">
        <title>Insights into the chromosomal genome structure of Flemingia macrophylla.</title>
        <authorList>
            <person name="Ding Y."/>
            <person name="Zhao Y."/>
            <person name="Bi W."/>
            <person name="Wu M."/>
            <person name="Zhao G."/>
            <person name="Gong Y."/>
            <person name="Li W."/>
            <person name="Zhang P."/>
        </authorList>
    </citation>
    <scope>NUCLEOTIDE SEQUENCE [LARGE SCALE GENOMIC DNA]</scope>
    <source>
        <strain evidence="4">DYQJB</strain>
        <tissue evidence="4">Leaf</tissue>
    </source>
</reference>
<name>A0ABD1M247_9FABA</name>
<dbReference type="AlphaFoldDB" id="A0ABD1M247"/>
<accession>A0ABD1M247</accession>
<evidence type="ECO:0000256" key="1">
    <source>
        <dbReference type="ARBA" id="ARBA00022679"/>
    </source>
</evidence>
<evidence type="ECO:0000256" key="3">
    <source>
        <dbReference type="SAM" id="MobiDB-lite"/>
    </source>
</evidence>
<organism evidence="4 5">
    <name type="scientific">Flemingia macrophylla</name>
    <dbReference type="NCBI Taxonomy" id="520843"/>
    <lineage>
        <taxon>Eukaryota</taxon>
        <taxon>Viridiplantae</taxon>
        <taxon>Streptophyta</taxon>
        <taxon>Embryophyta</taxon>
        <taxon>Tracheophyta</taxon>
        <taxon>Spermatophyta</taxon>
        <taxon>Magnoliopsida</taxon>
        <taxon>eudicotyledons</taxon>
        <taxon>Gunneridae</taxon>
        <taxon>Pentapetalae</taxon>
        <taxon>rosids</taxon>
        <taxon>fabids</taxon>
        <taxon>Fabales</taxon>
        <taxon>Fabaceae</taxon>
        <taxon>Papilionoideae</taxon>
        <taxon>50 kb inversion clade</taxon>
        <taxon>NPAAA clade</taxon>
        <taxon>indigoferoid/millettioid clade</taxon>
        <taxon>Phaseoleae</taxon>
        <taxon>Flemingia</taxon>
    </lineage>
</organism>
<proteinExistence type="predicted"/>
<protein>
    <submittedName>
        <fullName evidence="4">Uncharacterized protein</fullName>
    </submittedName>
</protein>
<dbReference type="InterPro" id="IPR023213">
    <property type="entry name" value="CAT-like_dom_sf"/>
</dbReference>
<keyword evidence="5" id="KW-1185">Reference proteome</keyword>
<dbReference type="Proteomes" id="UP001603857">
    <property type="component" value="Unassembled WGS sequence"/>
</dbReference>
<evidence type="ECO:0000313" key="4">
    <source>
        <dbReference type="EMBL" id="KAL2329863.1"/>
    </source>
</evidence>
<dbReference type="GO" id="GO:0016747">
    <property type="term" value="F:acyltransferase activity, transferring groups other than amino-acyl groups"/>
    <property type="evidence" value="ECO:0007669"/>
    <property type="project" value="UniProtKB-ARBA"/>
</dbReference>
<dbReference type="InterPro" id="IPR051504">
    <property type="entry name" value="Plant_metabolite_acyltrans"/>
</dbReference>
<evidence type="ECO:0000256" key="2">
    <source>
        <dbReference type="ARBA" id="ARBA00023315"/>
    </source>
</evidence>
<dbReference type="PANTHER" id="PTHR31625">
    <property type="match status" value="1"/>
</dbReference>